<evidence type="ECO:0000313" key="6">
    <source>
        <dbReference type="EMBL" id="KAK1940206.1"/>
    </source>
</evidence>
<dbReference type="GO" id="GO:0005524">
    <property type="term" value="F:ATP binding"/>
    <property type="evidence" value="ECO:0007669"/>
    <property type="project" value="UniProtKB-KW"/>
</dbReference>
<dbReference type="GO" id="GO:0051536">
    <property type="term" value="F:iron-sulfur cluster binding"/>
    <property type="evidence" value="ECO:0007669"/>
    <property type="project" value="UniProtKB-KW"/>
</dbReference>
<gene>
    <name evidence="6" type="ORF">X943_000082</name>
</gene>
<dbReference type="Proteomes" id="UP001195914">
    <property type="component" value="Unassembled WGS sequence"/>
</dbReference>
<comment type="caution">
    <text evidence="6">The sequence shown here is derived from an EMBL/GenBank/DDBJ whole genome shotgun (WGS) entry which is preliminary data.</text>
</comment>
<protein>
    <submittedName>
        <fullName evidence="6">Nucleotide-binding protein 1</fullName>
    </submittedName>
</protein>
<keyword evidence="7" id="KW-1185">Reference proteome</keyword>
<dbReference type="InterPro" id="IPR033756">
    <property type="entry name" value="YlxH/NBP35"/>
</dbReference>
<keyword evidence="1" id="KW-0479">Metal-binding</keyword>
<dbReference type="InterPro" id="IPR019591">
    <property type="entry name" value="Mrp/NBP35_ATP-bd"/>
</dbReference>
<dbReference type="PANTHER" id="PTHR23264:SF19">
    <property type="entry name" value="CYTOSOLIC FE-S CLUSTER ASSEMBLY FACTOR NUBP2"/>
    <property type="match status" value="1"/>
</dbReference>
<dbReference type="EMBL" id="JAHBMH010000004">
    <property type="protein sequence ID" value="KAK1940206.1"/>
    <property type="molecule type" value="Genomic_DNA"/>
</dbReference>
<sequence>MMGHDKYCLLQRAAIVLVFAAAYHYAYQYYMKRNRKKDEDIPEDCPGVDSQDAGTKEACEGCPNQNKCASGELKRDRLELQKSVMENMSEIKSVILVMSGKGGVGKSTIATQMAYMLSESGNQVGLLDIDLTGPSVPGMTNTANAEVFESARGWTPVYVSESLAILSMGHLLRDSRQSIIWRGPKKDSLIRQFLLGVDWGKLDYLVVDCPPGSSDEHITICSLLEEKKPKAVLVTTPQKRCVDDVYRSAAFCKTANVAIVALVENMTKSVFDNSDVTNIQDLCMQFGIKNTMKLNMQEDIVTAGEEGRPLRDFTCLKPLEAFIMNAYD</sequence>
<organism evidence="6 7">
    <name type="scientific">Babesia divergens</name>
    <dbReference type="NCBI Taxonomy" id="32595"/>
    <lineage>
        <taxon>Eukaryota</taxon>
        <taxon>Sar</taxon>
        <taxon>Alveolata</taxon>
        <taxon>Apicomplexa</taxon>
        <taxon>Aconoidasida</taxon>
        <taxon>Piroplasmida</taxon>
        <taxon>Babesiidae</taxon>
        <taxon>Babesia</taxon>
    </lineage>
</organism>
<dbReference type="CDD" id="cd02037">
    <property type="entry name" value="Mrp_NBP35"/>
    <property type="match status" value="1"/>
</dbReference>
<evidence type="ECO:0000256" key="2">
    <source>
        <dbReference type="ARBA" id="ARBA00022741"/>
    </source>
</evidence>
<name>A0AAD9LL00_BABDI</name>
<dbReference type="Gene3D" id="3.40.50.300">
    <property type="entry name" value="P-loop containing nucleotide triphosphate hydrolases"/>
    <property type="match status" value="1"/>
</dbReference>
<accession>A0AAD9LL00</accession>
<proteinExistence type="inferred from homology"/>
<dbReference type="AlphaFoldDB" id="A0AAD9LL00"/>
<dbReference type="GO" id="GO:0016226">
    <property type="term" value="P:iron-sulfur cluster assembly"/>
    <property type="evidence" value="ECO:0007669"/>
    <property type="project" value="InterPro"/>
</dbReference>
<dbReference type="HAMAP" id="MF_02040">
    <property type="entry name" value="Mrp_NBP35"/>
    <property type="match status" value="1"/>
</dbReference>
<keyword evidence="4" id="KW-0408">Iron</keyword>
<dbReference type="SUPFAM" id="SSF52540">
    <property type="entry name" value="P-loop containing nucleoside triphosphate hydrolases"/>
    <property type="match status" value="1"/>
</dbReference>
<keyword evidence="5" id="KW-0411">Iron-sulfur</keyword>
<keyword evidence="3" id="KW-0067">ATP-binding</keyword>
<evidence type="ECO:0000256" key="5">
    <source>
        <dbReference type="ARBA" id="ARBA00023014"/>
    </source>
</evidence>
<dbReference type="PANTHER" id="PTHR23264">
    <property type="entry name" value="NUCLEOTIDE-BINDING PROTEIN NBP35 YEAST -RELATED"/>
    <property type="match status" value="1"/>
</dbReference>
<dbReference type="GO" id="GO:0046872">
    <property type="term" value="F:metal ion binding"/>
    <property type="evidence" value="ECO:0007669"/>
    <property type="project" value="UniProtKB-KW"/>
</dbReference>
<dbReference type="InterPro" id="IPR027417">
    <property type="entry name" value="P-loop_NTPase"/>
</dbReference>
<dbReference type="GO" id="GO:0005829">
    <property type="term" value="C:cytosol"/>
    <property type="evidence" value="ECO:0007669"/>
    <property type="project" value="TreeGrafter"/>
</dbReference>
<reference evidence="6" key="2">
    <citation type="submission" date="2021-05" db="EMBL/GenBank/DDBJ databases">
        <authorList>
            <person name="Pain A."/>
        </authorList>
    </citation>
    <scope>NUCLEOTIDE SEQUENCE</scope>
    <source>
        <strain evidence="6">1802A</strain>
    </source>
</reference>
<keyword evidence="2" id="KW-0547">Nucleotide-binding</keyword>
<reference evidence="6" key="1">
    <citation type="journal article" date="2014" name="Nucleic Acids Res.">
        <title>The evolutionary dynamics of variant antigen genes in Babesia reveal a history of genomic innovation underlying host-parasite interaction.</title>
        <authorList>
            <person name="Jackson A.P."/>
            <person name="Otto T.D."/>
            <person name="Darby A."/>
            <person name="Ramaprasad A."/>
            <person name="Xia D."/>
            <person name="Echaide I.E."/>
            <person name="Farber M."/>
            <person name="Gahlot S."/>
            <person name="Gamble J."/>
            <person name="Gupta D."/>
            <person name="Gupta Y."/>
            <person name="Jackson L."/>
            <person name="Malandrin L."/>
            <person name="Malas T.B."/>
            <person name="Moussa E."/>
            <person name="Nair M."/>
            <person name="Reid A.J."/>
            <person name="Sanders M."/>
            <person name="Sharma J."/>
            <person name="Tracey A."/>
            <person name="Quail M.A."/>
            <person name="Weir W."/>
            <person name="Wastling J.M."/>
            <person name="Hall N."/>
            <person name="Willadsen P."/>
            <person name="Lingelbach K."/>
            <person name="Shiels B."/>
            <person name="Tait A."/>
            <person name="Berriman M."/>
            <person name="Allred D.R."/>
            <person name="Pain A."/>
        </authorList>
    </citation>
    <scope>NUCLEOTIDE SEQUENCE</scope>
    <source>
        <strain evidence="6">1802A</strain>
    </source>
</reference>
<evidence type="ECO:0000256" key="1">
    <source>
        <dbReference type="ARBA" id="ARBA00022723"/>
    </source>
</evidence>
<dbReference type="GO" id="GO:0140663">
    <property type="term" value="F:ATP-dependent FeS chaperone activity"/>
    <property type="evidence" value="ECO:0007669"/>
    <property type="project" value="InterPro"/>
</dbReference>
<evidence type="ECO:0000313" key="7">
    <source>
        <dbReference type="Proteomes" id="UP001195914"/>
    </source>
</evidence>
<evidence type="ECO:0000256" key="3">
    <source>
        <dbReference type="ARBA" id="ARBA00022840"/>
    </source>
</evidence>
<evidence type="ECO:0000256" key="4">
    <source>
        <dbReference type="ARBA" id="ARBA00023004"/>
    </source>
</evidence>
<dbReference type="Pfam" id="PF10609">
    <property type="entry name" value="ParA"/>
    <property type="match status" value="1"/>
</dbReference>